<name>A0A420XZ25_9PEZI</name>
<reference evidence="2 3" key="1">
    <citation type="submission" date="2018-08" db="EMBL/GenBank/DDBJ databases">
        <title>Draft genome of the lignicolous fungus Coniochaeta pulveracea.</title>
        <authorList>
            <person name="Borstlap C.J."/>
            <person name="De Witt R.N."/>
            <person name="Botha A."/>
            <person name="Volschenk H."/>
        </authorList>
    </citation>
    <scope>NUCLEOTIDE SEQUENCE [LARGE SCALE GENOMIC DNA]</scope>
    <source>
        <strain evidence="2 3">CAB683</strain>
    </source>
</reference>
<sequence>MAFTDQITQIIAASVALGVALVGAAFLWPKAIDLLRGWWNGRPARLAQGELGHSAIELVDLHPQPNQDPEPEPGLPALEQVLQRPARAVTRGRLVRVEDPVTGRGRLETVYRH</sequence>
<comment type="caution">
    <text evidence="2">The sequence shown here is derived from an EMBL/GenBank/DDBJ whole genome shotgun (WGS) entry which is preliminary data.</text>
</comment>
<evidence type="ECO:0000256" key="1">
    <source>
        <dbReference type="SAM" id="Phobius"/>
    </source>
</evidence>
<dbReference type="EMBL" id="QVQW01000087">
    <property type="protein sequence ID" value="RKU40917.1"/>
    <property type="molecule type" value="Genomic_DNA"/>
</dbReference>
<keyword evidence="1" id="KW-0812">Transmembrane</keyword>
<dbReference type="AlphaFoldDB" id="A0A420XZ25"/>
<evidence type="ECO:0000313" key="2">
    <source>
        <dbReference type="EMBL" id="RKU40917.1"/>
    </source>
</evidence>
<protein>
    <submittedName>
        <fullName evidence="2">Uncharacterized protein</fullName>
    </submittedName>
</protein>
<evidence type="ECO:0000313" key="3">
    <source>
        <dbReference type="Proteomes" id="UP000275385"/>
    </source>
</evidence>
<proteinExistence type="predicted"/>
<organism evidence="2 3">
    <name type="scientific">Coniochaeta pulveracea</name>
    <dbReference type="NCBI Taxonomy" id="177199"/>
    <lineage>
        <taxon>Eukaryota</taxon>
        <taxon>Fungi</taxon>
        <taxon>Dikarya</taxon>
        <taxon>Ascomycota</taxon>
        <taxon>Pezizomycotina</taxon>
        <taxon>Sordariomycetes</taxon>
        <taxon>Sordariomycetidae</taxon>
        <taxon>Coniochaetales</taxon>
        <taxon>Coniochaetaceae</taxon>
        <taxon>Coniochaeta</taxon>
    </lineage>
</organism>
<keyword evidence="1" id="KW-1133">Transmembrane helix</keyword>
<gene>
    <name evidence="2" type="ORF">DL546_000982</name>
</gene>
<accession>A0A420XZ25</accession>
<feature type="transmembrane region" description="Helical" evidence="1">
    <location>
        <begin position="6"/>
        <end position="28"/>
    </location>
</feature>
<keyword evidence="1" id="KW-0472">Membrane</keyword>
<keyword evidence="3" id="KW-1185">Reference proteome</keyword>
<dbReference type="Proteomes" id="UP000275385">
    <property type="component" value="Unassembled WGS sequence"/>
</dbReference>